<sequence>MSHLCSVLCVSFQHAKFAAAGLQSIYEQTYRDIEVIVLDDGSSDNSVEVIEAMLAESPFPTTFIKQANSGNVPANFNKVLDAASGDFVTMMSLDDLLMPDCIANAVEVLSRDLNIVFAANTGHYEIDGNGRQITDVIHLPAPENHPETAEDLIELEYSCLGSFYIQGQVFRRDALMAVGGFDDTMTGDDIILRTRLFQHMVRHPELTFALGNNVVLSYRKHGSNLHQNTFRQIKTVVQWKEKYFPERAYPDLFFKWLEALIERSIKQDRPEDIRNASELSPQVAQFIRDKQKTWAYRRRITKRKIRKLFGA</sequence>
<gene>
    <name evidence="2" type="ORF">ACGRVM_00085</name>
</gene>
<dbReference type="SUPFAM" id="SSF53448">
    <property type="entry name" value="Nucleotide-diphospho-sugar transferases"/>
    <property type="match status" value="1"/>
</dbReference>
<dbReference type="PANTHER" id="PTHR22916">
    <property type="entry name" value="GLYCOSYLTRANSFERASE"/>
    <property type="match status" value="1"/>
</dbReference>
<keyword evidence="3" id="KW-1185">Reference proteome</keyword>
<proteinExistence type="predicted"/>
<evidence type="ECO:0000259" key="1">
    <source>
        <dbReference type="Pfam" id="PF00535"/>
    </source>
</evidence>
<dbReference type="EMBL" id="JBIHMM010000001">
    <property type="protein sequence ID" value="MFH0252274.1"/>
    <property type="molecule type" value="Genomic_DNA"/>
</dbReference>
<comment type="caution">
    <text evidence="2">The sequence shown here is derived from an EMBL/GenBank/DDBJ whole genome shotgun (WGS) entry which is preliminary data.</text>
</comment>
<dbReference type="PANTHER" id="PTHR22916:SF3">
    <property type="entry name" value="UDP-GLCNAC:BETAGAL BETA-1,3-N-ACETYLGLUCOSAMINYLTRANSFERASE-LIKE PROTEIN 1"/>
    <property type="match status" value="1"/>
</dbReference>
<protein>
    <submittedName>
        <fullName evidence="2">Glycosyltransferase family 2 protein</fullName>
    </submittedName>
</protein>
<reference evidence="2 3" key="1">
    <citation type="submission" date="2024-10" db="EMBL/GenBank/DDBJ databases">
        <authorList>
            <person name="Yang X.-N."/>
        </authorList>
    </citation>
    <scope>NUCLEOTIDE SEQUENCE [LARGE SCALE GENOMIC DNA]</scope>
    <source>
        <strain evidence="2 3">CAU 1059</strain>
    </source>
</reference>
<evidence type="ECO:0000313" key="2">
    <source>
        <dbReference type="EMBL" id="MFH0252274.1"/>
    </source>
</evidence>
<dbReference type="CDD" id="cd00761">
    <property type="entry name" value="Glyco_tranf_GTA_type"/>
    <property type="match status" value="1"/>
</dbReference>
<accession>A0ABW7I345</accession>
<evidence type="ECO:0000313" key="3">
    <source>
        <dbReference type="Proteomes" id="UP001607157"/>
    </source>
</evidence>
<dbReference type="Gene3D" id="3.90.550.10">
    <property type="entry name" value="Spore Coat Polysaccharide Biosynthesis Protein SpsA, Chain A"/>
    <property type="match status" value="1"/>
</dbReference>
<dbReference type="Pfam" id="PF00535">
    <property type="entry name" value="Glycos_transf_2"/>
    <property type="match status" value="1"/>
</dbReference>
<name>A0ABW7I345_9RHOB</name>
<organism evidence="2 3">
    <name type="scientific">Roseovarius aquimarinus</name>
    <dbReference type="NCBI Taxonomy" id="1229156"/>
    <lineage>
        <taxon>Bacteria</taxon>
        <taxon>Pseudomonadati</taxon>
        <taxon>Pseudomonadota</taxon>
        <taxon>Alphaproteobacteria</taxon>
        <taxon>Rhodobacterales</taxon>
        <taxon>Roseobacteraceae</taxon>
        <taxon>Roseovarius</taxon>
    </lineage>
</organism>
<dbReference type="InterPro" id="IPR001173">
    <property type="entry name" value="Glyco_trans_2-like"/>
</dbReference>
<feature type="domain" description="Glycosyltransferase 2-like" evidence="1">
    <location>
        <begin position="6"/>
        <end position="135"/>
    </location>
</feature>
<dbReference type="InterPro" id="IPR029044">
    <property type="entry name" value="Nucleotide-diphossugar_trans"/>
</dbReference>
<dbReference type="RefSeq" id="WP_377169943.1">
    <property type="nucleotide sequence ID" value="NZ_JBHTJC010000001.1"/>
</dbReference>
<dbReference type="Proteomes" id="UP001607157">
    <property type="component" value="Unassembled WGS sequence"/>
</dbReference>